<evidence type="ECO:0000256" key="5">
    <source>
        <dbReference type="ARBA" id="ARBA00023239"/>
    </source>
</evidence>
<dbReference type="Proteomes" id="UP000275256">
    <property type="component" value="Unassembled WGS sequence"/>
</dbReference>
<proteinExistence type="inferred from homology"/>
<comment type="similarity">
    <text evidence="3 6">Belongs to the DHNA family.</text>
</comment>
<dbReference type="GO" id="GO:0046656">
    <property type="term" value="P:folic acid biosynthetic process"/>
    <property type="evidence" value="ECO:0007669"/>
    <property type="project" value="UniProtKB-UniRule"/>
</dbReference>
<organism evidence="8 9">
    <name type="scientific">Tessaracoccus antarcticus</name>
    <dbReference type="NCBI Taxonomy" id="2479848"/>
    <lineage>
        <taxon>Bacteria</taxon>
        <taxon>Bacillati</taxon>
        <taxon>Actinomycetota</taxon>
        <taxon>Actinomycetes</taxon>
        <taxon>Propionibacteriales</taxon>
        <taxon>Propionibacteriaceae</taxon>
        <taxon>Tessaracoccus</taxon>
    </lineage>
</organism>
<dbReference type="AlphaFoldDB" id="A0A3M0GBJ7"/>
<keyword evidence="9" id="KW-1185">Reference proteome</keyword>
<dbReference type="NCBIfam" id="TIGR00526">
    <property type="entry name" value="folB_dom"/>
    <property type="match status" value="1"/>
</dbReference>
<evidence type="ECO:0000256" key="4">
    <source>
        <dbReference type="ARBA" id="ARBA00022909"/>
    </source>
</evidence>
<gene>
    <name evidence="8" type="primary">folB</name>
    <name evidence="8" type="ORF">EAX62_00295</name>
</gene>
<dbReference type="EMBL" id="REFW01000001">
    <property type="protein sequence ID" value="RMB62355.1"/>
    <property type="molecule type" value="Genomic_DNA"/>
</dbReference>
<dbReference type="InterPro" id="IPR006156">
    <property type="entry name" value="Dihydroneopterin_aldolase"/>
</dbReference>
<dbReference type="InterPro" id="IPR043133">
    <property type="entry name" value="GTP-CH-I_C/QueF"/>
</dbReference>
<evidence type="ECO:0000256" key="1">
    <source>
        <dbReference type="ARBA" id="ARBA00001353"/>
    </source>
</evidence>
<dbReference type="PANTHER" id="PTHR42844:SF1">
    <property type="entry name" value="DIHYDRONEOPTERIN ALDOLASE 1-RELATED"/>
    <property type="match status" value="1"/>
</dbReference>
<dbReference type="SMART" id="SM00905">
    <property type="entry name" value="FolB"/>
    <property type="match status" value="1"/>
</dbReference>
<reference evidence="8 9" key="1">
    <citation type="submission" date="2018-10" db="EMBL/GenBank/DDBJ databases">
        <title>Tessaracoccus antarcticuss sp. nov., isolated from sediment.</title>
        <authorList>
            <person name="Zhou L.Y."/>
            <person name="Du Z.J."/>
        </authorList>
    </citation>
    <scope>NUCLEOTIDE SEQUENCE [LARGE SCALE GENOMIC DNA]</scope>
    <source>
        <strain evidence="8 9">JDX10</strain>
    </source>
</reference>
<sequence length="122" mass="13458">MDRITIAGLTATGRHGVFPEERRDGQPFVVDVELSLDLDTRSDDLARTVNYAEVADQVIDVITGDPCNLVETVAGRIADRCLAFDLVSDVMVTVHKPHAPVAHSFTDLSVTIHRSRHDQRPL</sequence>
<dbReference type="GO" id="GO:0046654">
    <property type="term" value="P:tetrahydrofolate biosynthetic process"/>
    <property type="evidence" value="ECO:0007669"/>
    <property type="project" value="UniProtKB-UniRule"/>
</dbReference>
<keyword evidence="5 6" id="KW-0456">Lyase</keyword>
<evidence type="ECO:0000256" key="3">
    <source>
        <dbReference type="ARBA" id="ARBA00005708"/>
    </source>
</evidence>
<dbReference type="EC" id="4.1.2.25" evidence="6"/>
<comment type="catalytic activity">
    <reaction evidence="1 6">
        <text>7,8-dihydroneopterin = 6-hydroxymethyl-7,8-dihydropterin + glycolaldehyde</text>
        <dbReference type="Rhea" id="RHEA:10540"/>
        <dbReference type="ChEBI" id="CHEBI:17001"/>
        <dbReference type="ChEBI" id="CHEBI:17071"/>
        <dbReference type="ChEBI" id="CHEBI:44841"/>
        <dbReference type="EC" id="4.1.2.25"/>
    </reaction>
</comment>
<evidence type="ECO:0000259" key="7">
    <source>
        <dbReference type="SMART" id="SM00905"/>
    </source>
</evidence>
<comment type="pathway">
    <text evidence="2 6">Cofactor biosynthesis; tetrahydrofolate biosynthesis; 2-amino-4-hydroxy-6-hydroxymethyl-7,8-dihydropteridine diphosphate from 7,8-dihydroneopterin triphosphate: step 3/4.</text>
</comment>
<dbReference type="GO" id="GO:0005737">
    <property type="term" value="C:cytoplasm"/>
    <property type="evidence" value="ECO:0007669"/>
    <property type="project" value="TreeGrafter"/>
</dbReference>
<evidence type="ECO:0000256" key="2">
    <source>
        <dbReference type="ARBA" id="ARBA00005013"/>
    </source>
</evidence>
<evidence type="ECO:0000313" key="9">
    <source>
        <dbReference type="Proteomes" id="UP000275256"/>
    </source>
</evidence>
<dbReference type="GO" id="GO:0004150">
    <property type="term" value="F:dihydroneopterin aldolase activity"/>
    <property type="evidence" value="ECO:0007669"/>
    <property type="project" value="UniProtKB-UniRule"/>
</dbReference>
<dbReference type="FunFam" id="3.30.1130.10:FF:000003">
    <property type="entry name" value="7,8-dihydroneopterin aldolase"/>
    <property type="match status" value="1"/>
</dbReference>
<dbReference type="PANTHER" id="PTHR42844">
    <property type="entry name" value="DIHYDRONEOPTERIN ALDOLASE 1-RELATED"/>
    <property type="match status" value="1"/>
</dbReference>
<dbReference type="NCBIfam" id="TIGR00525">
    <property type="entry name" value="folB"/>
    <property type="match status" value="1"/>
</dbReference>
<feature type="domain" description="Dihydroneopterin aldolase/epimerase" evidence="7">
    <location>
        <begin position="4"/>
        <end position="114"/>
    </location>
</feature>
<dbReference type="CDD" id="cd00534">
    <property type="entry name" value="DHNA_DHNTPE"/>
    <property type="match status" value="1"/>
</dbReference>
<dbReference type="OrthoDB" id="3212934at2"/>
<protein>
    <recommendedName>
        <fullName evidence="6">7,8-dihydroneopterin aldolase</fullName>
        <ecNumber evidence="6">4.1.2.25</ecNumber>
    </recommendedName>
</protein>
<dbReference type="SUPFAM" id="SSF55620">
    <property type="entry name" value="Tetrahydrobiopterin biosynthesis enzymes-like"/>
    <property type="match status" value="1"/>
</dbReference>
<evidence type="ECO:0000313" key="8">
    <source>
        <dbReference type="EMBL" id="RMB62355.1"/>
    </source>
</evidence>
<accession>A0A3M0GBJ7</accession>
<comment type="function">
    <text evidence="6">Catalyzes the conversion of 7,8-dihydroneopterin to 6-hydroxymethyl-7,8-dihydropterin.</text>
</comment>
<name>A0A3M0GBJ7_9ACTN</name>
<evidence type="ECO:0000256" key="6">
    <source>
        <dbReference type="RuleBase" id="RU362079"/>
    </source>
</evidence>
<dbReference type="UniPathway" id="UPA00077">
    <property type="reaction ID" value="UER00154"/>
</dbReference>
<dbReference type="Pfam" id="PF02152">
    <property type="entry name" value="FolB"/>
    <property type="match status" value="1"/>
</dbReference>
<keyword evidence="4 6" id="KW-0289">Folate biosynthesis</keyword>
<dbReference type="Gene3D" id="3.30.1130.10">
    <property type="match status" value="1"/>
</dbReference>
<dbReference type="InterPro" id="IPR006157">
    <property type="entry name" value="FolB_dom"/>
</dbReference>
<comment type="caution">
    <text evidence="8">The sequence shown here is derived from an EMBL/GenBank/DDBJ whole genome shotgun (WGS) entry which is preliminary data.</text>
</comment>